<sequence>MNDIIKIIISNGGLSVRSGITFVNVAGNTTYNEDQFGKMSDTPYQVGSTERALPGAVAYFARKNLR</sequence>
<dbReference type="Proteomes" id="UP001058739">
    <property type="component" value="Chromosome 01"/>
</dbReference>
<evidence type="ECO:0000313" key="2">
    <source>
        <dbReference type="Proteomes" id="UP001058739"/>
    </source>
</evidence>
<keyword evidence="2" id="KW-1185">Reference proteome</keyword>
<accession>A0ABY5UAK7</accession>
<protein>
    <submittedName>
        <fullName evidence="1">Uncharacterized protein</fullName>
    </submittedName>
</protein>
<organism evidence="1 2">
    <name type="scientific">Brucella pseudintermedia</name>
    <dbReference type="NCBI Taxonomy" id="370111"/>
    <lineage>
        <taxon>Bacteria</taxon>
        <taxon>Pseudomonadati</taxon>
        <taxon>Pseudomonadota</taxon>
        <taxon>Alphaproteobacteria</taxon>
        <taxon>Hyphomicrobiales</taxon>
        <taxon>Brucellaceae</taxon>
        <taxon>Brucella/Ochrobactrum group</taxon>
        <taxon>Brucella</taxon>
    </lineage>
</organism>
<dbReference type="RefSeq" id="WP_144897741.1">
    <property type="nucleotide sequence ID" value="NZ_CADEAT010000008.1"/>
</dbReference>
<proteinExistence type="predicted"/>
<gene>
    <name evidence="1" type="ORF">NIK97_07425</name>
</gene>
<name>A0ABY5UAK7_9HYPH</name>
<reference evidence="1" key="1">
    <citation type="submission" date="2022-06" db="EMBL/GenBank/DDBJ databases">
        <title>Complete Genome Sequence of Deoxynivalenol-bioadsorption Ochrobactrum pseudintermedium ASAG-D25.</title>
        <authorList>
            <person name="Wang N."/>
        </authorList>
    </citation>
    <scope>NUCLEOTIDE SEQUENCE</scope>
    <source>
        <strain evidence="1">ASAG-D25</strain>
    </source>
</reference>
<dbReference type="EMBL" id="CP099967">
    <property type="protein sequence ID" value="UWL59367.1"/>
    <property type="molecule type" value="Genomic_DNA"/>
</dbReference>
<evidence type="ECO:0000313" key="1">
    <source>
        <dbReference type="EMBL" id="UWL59367.1"/>
    </source>
</evidence>